<dbReference type="EMBL" id="MU003718">
    <property type="protein sequence ID" value="KAF2803391.1"/>
    <property type="molecule type" value="Genomic_DNA"/>
</dbReference>
<dbReference type="GeneID" id="54453873"/>
<reference evidence="1 3" key="1">
    <citation type="journal article" date="2020" name="Stud. Mycol.">
        <title>101 Dothideomycetes genomes: a test case for predicting lifestyles and emergence of pathogens.</title>
        <authorList>
            <person name="Haridas S."/>
            <person name="Albert R."/>
            <person name="Binder M."/>
            <person name="Bloem J."/>
            <person name="Labutti K."/>
            <person name="Salamov A."/>
            <person name="Andreopoulos B."/>
            <person name="Baker S."/>
            <person name="Barry K."/>
            <person name="Bills G."/>
            <person name="Bluhm B."/>
            <person name="Cannon C."/>
            <person name="Castanera R."/>
            <person name="Culley D."/>
            <person name="Daum C."/>
            <person name="Ezra D."/>
            <person name="Gonzalez J."/>
            <person name="Henrissat B."/>
            <person name="Kuo A."/>
            <person name="Liang C."/>
            <person name="Lipzen A."/>
            <person name="Lutzoni F."/>
            <person name="Magnuson J."/>
            <person name="Mondo S."/>
            <person name="Nolan M."/>
            <person name="Ohm R."/>
            <person name="Pangilinan J."/>
            <person name="Park H.-J."/>
            <person name="Ramirez L."/>
            <person name="Alfaro M."/>
            <person name="Sun H."/>
            <person name="Tritt A."/>
            <person name="Yoshinaga Y."/>
            <person name="Zwiers L.-H."/>
            <person name="Turgeon B."/>
            <person name="Goodwin S."/>
            <person name="Spatafora J."/>
            <person name="Crous P."/>
            <person name="Grigoriev I."/>
        </authorList>
    </citation>
    <scope>NUCLEOTIDE SEQUENCE</scope>
    <source>
        <strain evidence="1 3">CBS 304.34</strain>
    </source>
</reference>
<evidence type="ECO:0000313" key="2">
    <source>
        <dbReference type="Proteomes" id="UP000504636"/>
    </source>
</evidence>
<name>A0A6A6Y3H8_9PEZI</name>
<dbReference type="AlphaFoldDB" id="A0A6A6Y3H8"/>
<evidence type="ECO:0000313" key="3">
    <source>
        <dbReference type="RefSeq" id="XP_033570355.1"/>
    </source>
</evidence>
<dbReference type="Proteomes" id="UP000504636">
    <property type="component" value="Unplaced"/>
</dbReference>
<reference evidence="3" key="3">
    <citation type="submission" date="2025-04" db="UniProtKB">
        <authorList>
            <consortium name="RefSeq"/>
        </authorList>
    </citation>
    <scope>IDENTIFICATION</scope>
    <source>
        <strain evidence="3">CBS 304.34</strain>
    </source>
</reference>
<gene>
    <name evidence="1 3" type="ORF">BDZ99DRAFT_171832</name>
</gene>
<sequence length="130" mass="14787">MHLRKYRRSQLSNMRYFRGLIMLVVALLCVFILTSLKQTIKKVSREPYSPPSDHLPPIDNLKVDLQNISQRLLHPRAWPPPALSDGRFDELACKGAKMLEAMAASDDEAAKILGLPSTIVKWNDFSDLKK</sequence>
<accession>A0A6A6Y3H8</accession>
<proteinExistence type="predicted"/>
<reference evidence="3" key="2">
    <citation type="submission" date="2020-04" db="EMBL/GenBank/DDBJ databases">
        <authorList>
            <consortium name="NCBI Genome Project"/>
        </authorList>
    </citation>
    <scope>NUCLEOTIDE SEQUENCE</scope>
    <source>
        <strain evidence="3">CBS 304.34</strain>
    </source>
</reference>
<keyword evidence="2" id="KW-1185">Reference proteome</keyword>
<evidence type="ECO:0000313" key="1">
    <source>
        <dbReference type="EMBL" id="KAF2803391.1"/>
    </source>
</evidence>
<organism evidence="1">
    <name type="scientific">Mytilinidion resinicola</name>
    <dbReference type="NCBI Taxonomy" id="574789"/>
    <lineage>
        <taxon>Eukaryota</taxon>
        <taxon>Fungi</taxon>
        <taxon>Dikarya</taxon>
        <taxon>Ascomycota</taxon>
        <taxon>Pezizomycotina</taxon>
        <taxon>Dothideomycetes</taxon>
        <taxon>Pleosporomycetidae</taxon>
        <taxon>Mytilinidiales</taxon>
        <taxon>Mytilinidiaceae</taxon>
        <taxon>Mytilinidion</taxon>
    </lineage>
</organism>
<protein>
    <submittedName>
        <fullName evidence="1 3">Uncharacterized protein</fullName>
    </submittedName>
</protein>
<dbReference type="RefSeq" id="XP_033570355.1">
    <property type="nucleotide sequence ID" value="XM_033712980.1"/>
</dbReference>